<proteinExistence type="inferred from homology"/>
<reference evidence="4" key="1">
    <citation type="submission" date="2023-03" db="EMBL/GenBank/DDBJ databases">
        <title>Massive genome expansion in bonnet fungi (Mycena s.s.) driven by repeated elements and novel gene families across ecological guilds.</title>
        <authorList>
            <consortium name="Lawrence Berkeley National Laboratory"/>
            <person name="Harder C.B."/>
            <person name="Miyauchi S."/>
            <person name="Viragh M."/>
            <person name="Kuo A."/>
            <person name="Thoen E."/>
            <person name="Andreopoulos B."/>
            <person name="Lu D."/>
            <person name="Skrede I."/>
            <person name="Drula E."/>
            <person name="Henrissat B."/>
            <person name="Morin E."/>
            <person name="Kohler A."/>
            <person name="Barry K."/>
            <person name="LaButti K."/>
            <person name="Morin E."/>
            <person name="Salamov A."/>
            <person name="Lipzen A."/>
            <person name="Mereny Z."/>
            <person name="Hegedus B."/>
            <person name="Baldrian P."/>
            <person name="Stursova M."/>
            <person name="Weitz H."/>
            <person name="Taylor A."/>
            <person name="Grigoriev I.V."/>
            <person name="Nagy L.G."/>
            <person name="Martin F."/>
            <person name="Kauserud H."/>
        </authorList>
    </citation>
    <scope>NUCLEOTIDE SEQUENCE</scope>
    <source>
        <strain evidence="4">CBHHK067</strain>
    </source>
</reference>
<organism evidence="4 5">
    <name type="scientific">Mycena rosella</name>
    <name type="common">Pink bonnet</name>
    <name type="synonym">Agaricus rosellus</name>
    <dbReference type="NCBI Taxonomy" id="1033263"/>
    <lineage>
        <taxon>Eukaryota</taxon>
        <taxon>Fungi</taxon>
        <taxon>Dikarya</taxon>
        <taxon>Basidiomycota</taxon>
        <taxon>Agaricomycotina</taxon>
        <taxon>Agaricomycetes</taxon>
        <taxon>Agaricomycetidae</taxon>
        <taxon>Agaricales</taxon>
        <taxon>Marasmiineae</taxon>
        <taxon>Mycenaceae</taxon>
        <taxon>Mycena</taxon>
    </lineage>
</organism>
<feature type="chain" id="PRO_5042265744" evidence="3">
    <location>
        <begin position="20"/>
        <end position="253"/>
    </location>
</feature>
<comment type="similarity">
    <text evidence="1">Belongs to the ice-binding protein family.</text>
</comment>
<evidence type="ECO:0000313" key="5">
    <source>
        <dbReference type="Proteomes" id="UP001221757"/>
    </source>
</evidence>
<evidence type="ECO:0000313" key="4">
    <source>
        <dbReference type="EMBL" id="KAJ7687744.1"/>
    </source>
</evidence>
<feature type="signal peptide" evidence="3">
    <location>
        <begin position="1"/>
        <end position="19"/>
    </location>
</feature>
<gene>
    <name evidence="4" type="ORF">B0H17DRAFT_939128</name>
</gene>
<dbReference type="AlphaFoldDB" id="A0AAD7DBR1"/>
<evidence type="ECO:0000256" key="1">
    <source>
        <dbReference type="ARBA" id="ARBA00005445"/>
    </source>
</evidence>
<name>A0AAD7DBR1_MYCRO</name>
<evidence type="ECO:0000256" key="2">
    <source>
        <dbReference type="ARBA" id="ARBA00022729"/>
    </source>
</evidence>
<dbReference type="Pfam" id="PF11999">
    <property type="entry name" value="Ice_binding"/>
    <property type="match status" value="1"/>
</dbReference>
<dbReference type="EMBL" id="JARKIE010000085">
    <property type="protein sequence ID" value="KAJ7687744.1"/>
    <property type="molecule type" value="Genomic_DNA"/>
</dbReference>
<keyword evidence="2 3" id="KW-0732">Signal</keyword>
<keyword evidence="5" id="KW-1185">Reference proteome</keyword>
<dbReference type="InterPro" id="IPR021884">
    <property type="entry name" value="Ice-bd_prot"/>
</dbReference>
<comment type="caution">
    <text evidence="4">The sequence shown here is derived from an EMBL/GenBank/DDBJ whole genome shotgun (WGS) entry which is preliminary data.</text>
</comment>
<protein>
    <submittedName>
        <fullName evidence="4">Antifreeze protein</fullName>
    </submittedName>
</protein>
<evidence type="ECO:0000256" key="3">
    <source>
        <dbReference type="SAM" id="SignalP"/>
    </source>
</evidence>
<sequence length="253" mass="25125">MFLLALAASFYADLHLAQAVLGSVAAVGPAAVNLRTAVNYVVLAETGVSSVAPSVITGSVAVSPIGGDGLTGFSLTLDPTGQFSTSSQVTGELFAASYTAPAPATLTTAIADMGTAYTDAIGRANPDFLNLNGGSIGGLILSPGLYAWGSAVSVDSDITIAGGATDTWIFQVTGTFEIATGVKMTLTGGALAQNVVWVVTGAITAGAGSQLAGVMLGKTGITMETGSAVQGRLLAQTLVTLQMVPISILPTVP</sequence>
<dbReference type="Proteomes" id="UP001221757">
    <property type="component" value="Unassembled WGS sequence"/>
</dbReference>
<accession>A0AAD7DBR1</accession>